<dbReference type="EMBL" id="JAUCMX010000025">
    <property type="protein sequence ID" value="KAK3510582.1"/>
    <property type="molecule type" value="Genomic_DNA"/>
</dbReference>
<feature type="compositionally biased region" description="Polar residues" evidence="1">
    <location>
        <begin position="634"/>
        <end position="644"/>
    </location>
</feature>
<feature type="region of interest" description="Disordered" evidence="1">
    <location>
        <begin position="732"/>
        <end position="757"/>
    </location>
</feature>
<dbReference type="Gene3D" id="2.30.42.10">
    <property type="match status" value="1"/>
</dbReference>
<feature type="compositionally biased region" description="Basic and acidic residues" evidence="1">
    <location>
        <begin position="597"/>
        <end position="608"/>
    </location>
</feature>
<feature type="region of interest" description="Disordered" evidence="1">
    <location>
        <begin position="1074"/>
        <end position="1112"/>
    </location>
</feature>
<name>A0AAE0PYT9_9TELE</name>
<dbReference type="SUPFAM" id="SSF47576">
    <property type="entry name" value="Calponin-homology domain, CH-domain"/>
    <property type="match status" value="1"/>
</dbReference>
<dbReference type="Gene3D" id="1.10.418.10">
    <property type="entry name" value="Calponin-like domain"/>
    <property type="match status" value="1"/>
</dbReference>
<gene>
    <name evidence="3" type="ORF">QTP70_011383</name>
</gene>
<feature type="region of interest" description="Disordered" evidence="1">
    <location>
        <begin position="593"/>
        <end position="696"/>
    </location>
</feature>
<dbReference type="GO" id="GO:0030155">
    <property type="term" value="P:regulation of cell adhesion"/>
    <property type="evidence" value="ECO:0007669"/>
    <property type="project" value="InterPro"/>
</dbReference>
<feature type="compositionally biased region" description="Basic and acidic residues" evidence="1">
    <location>
        <begin position="622"/>
        <end position="633"/>
    </location>
</feature>
<dbReference type="Pfam" id="PF15949">
    <property type="entry name" value="DUF4757"/>
    <property type="match status" value="1"/>
</dbReference>
<feature type="region of interest" description="Disordered" evidence="1">
    <location>
        <begin position="788"/>
        <end position="820"/>
    </location>
</feature>
<proteinExistence type="predicted"/>
<feature type="compositionally biased region" description="Polar residues" evidence="1">
    <location>
        <begin position="1039"/>
        <end position="1051"/>
    </location>
</feature>
<dbReference type="PANTHER" id="PTHR46767:SF2">
    <property type="entry name" value="LIM DOMAIN 7B"/>
    <property type="match status" value="1"/>
</dbReference>
<protein>
    <recommendedName>
        <fullName evidence="2">PDZ domain-containing protein</fullName>
    </recommendedName>
</protein>
<feature type="region of interest" description="Disordered" evidence="1">
    <location>
        <begin position="998"/>
        <end position="1051"/>
    </location>
</feature>
<feature type="compositionally biased region" description="Polar residues" evidence="1">
    <location>
        <begin position="676"/>
        <end position="696"/>
    </location>
</feature>
<comment type="caution">
    <text evidence="3">The sequence shown here is derived from an EMBL/GenBank/DDBJ whole genome shotgun (WGS) entry which is preliminary data.</text>
</comment>
<dbReference type="SUPFAM" id="SSF50156">
    <property type="entry name" value="PDZ domain-like"/>
    <property type="match status" value="1"/>
</dbReference>
<feature type="region of interest" description="Disordered" evidence="1">
    <location>
        <begin position="1201"/>
        <end position="1226"/>
    </location>
</feature>
<feature type="compositionally biased region" description="Basic and acidic residues" evidence="1">
    <location>
        <begin position="788"/>
        <end position="817"/>
    </location>
</feature>
<dbReference type="InterPro" id="IPR036034">
    <property type="entry name" value="PDZ_sf"/>
</dbReference>
<dbReference type="InterPro" id="IPR031865">
    <property type="entry name" value="DUF4757"/>
</dbReference>
<feature type="domain" description="PDZ" evidence="2">
    <location>
        <begin position="850"/>
        <end position="911"/>
    </location>
</feature>
<dbReference type="SMART" id="SM00228">
    <property type="entry name" value="PDZ"/>
    <property type="match status" value="1"/>
</dbReference>
<dbReference type="InterPro" id="IPR001478">
    <property type="entry name" value="PDZ"/>
</dbReference>
<reference evidence="3" key="1">
    <citation type="submission" date="2023-06" db="EMBL/GenBank/DDBJ databases">
        <title>Male Hemibagrus guttatus genome.</title>
        <authorList>
            <person name="Bian C."/>
        </authorList>
    </citation>
    <scope>NUCLEOTIDE SEQUENCE</scope>
    <source>
        <strain evidence="3">Male_cb2023</strain>
        <tissue evidence="3">Muscle</tissue>
    </source>
</reference>
<feature type="compositionally biased region" description="Low complexity" evidence="1">
    <location>
        <begin position="1261"/>
        <end position="1271"/>
    </location>
</feature>
<dbReference type="Proteomes" id="UP001274896">
    <property type="component" value="Unassembled WGS sequence"/>
</dbReference>
<accession>A0AAE0PYT9</accession>
<dbReference type="GO" id="GO:0023051">
    <property type="term" value="P:regulation of signaling"/>
    <property type="evidence" value="ECO:0007669"/>
    <property type="project" value="InterPro"/>
</dbReference>
<dbReference type="InterPro" id="IPR036872">
    <property type="entry name" value="CH_dom_sf"/>
</dbReference>
<dbReference type="InterPro" id="IPR029978">
    <property type="entry name" value="LMO-7"/>
</dbReference>
<evidence type="ECO:0000259" key="2">
    <source>
        <dbReference type="PROSITE" id="PS50106"/>
    </source>
</evidence>
<dbReference type="Pfam" id="PF00307">
    <property type="entry name" value="CH"/>
    <property type="match status" value="1"/>
</dbReference>
<sequence length="1285" mass="142301">MDIIFVVGVVMEWREQTAVGCEVAFSEAQRWMEEVTKKRFGSANFRSALENGVLLCDLINKLKPGIIKRVNRLSTPIAGLIPRALCYVFPKGNVGKPVGWERSSTLPPRRPAGRVHTRDRQVLITIYWLGRKAHADPSYSGPQLNFKAFEGLLGVALSKALDEASCSKPGTRDSGFAETWCPDREVPGYRREDSVESLYSVESRTLGVASDCTLIAGSEGFGSDAEAEHCFRMTERLPAPSKERQNVPAVLRKKRFEQREESGRGRVSALHSESGRGLVSPCLDLPPVSAFHQWALNYRSDSESDSDQPEPDPVQDDLASRRFRSSTAMTPANFAVPLNLGCMKRFPSVPLSARKSWVTMSDAVPHERSSQSRDGYRTSAMEDKLLLRACDEDSSDSDDSFADPVQDDLYARRVLQTAHQTSVNTHTDKFLPKYWTPEENAHVGRIRQGSQRRPWYKKMQGFSQKTSGSSEEDSDFDVTPWLGSPARTCPPISSLDFFHFNIVAKVMVGSLGLGILMTETEYRKSKSLSDLTQEPRAQGPESSTFLHILKSQHSKAVTVSLRQEQLRQYQARLRESEAKWQEDLNRWKTRRRSVNSDLHRKKEGREELELVTGETDDVGEEQEQRRSLRRSEPDVSSTTPTEAFSPSSLTSSSSSMPGPVVAPEPAPAHRARSHGNGPTQATPHTPPVTSAASDHVQSVLGTDSIPVPIQRAKSLEGVFSGTPQMSAVLPRGFRRSETTSRLSTGVTPRPFGSKTSRMSAHARFYSMDESHNSPRDLAASFLLRGTDATDHQDDARSSKHAADLQKKVDEKGKRKDSAPSIHSFMSASILESDKAVFASGEDKLHHRDMRVSLNQTPDCGTDFGFQAHWDSTGARITSIRPGSPAQLCHLQAGDEIVALAGQRVAKMSYEQWKANMDAALREGKLLMDIRRISLNGGSESAILDLQVPSISVLSSRWSWNPEEERRRQEKWQMEQEHLLQEKYRRDQERLEEAWRRDQQEAALEENPVSEVSQPLEEQEVPSVPTGSLTRYTPPPLLQRSKSPSSVAAAQQVQETSLIHNKQVQIAAAGHLTEDECDSSSMTSHWKKSKSTPSLEVSHKQDSRAGVKKKGRLSQVEEERLQILDEMKKKTPVLTDSSWIRQRSTCTIHKEPISVAPLRRFGSGSQCTLEKLLEALNQGSPTPSAKTVYCCINLTLHESLDNIHSNRGGDGNGGVSGSKQSFASSQPLSGLRGIVPYRGHSGRCSLGPGAAIFSTALKQSSCSQSSSASPASDAEEACNLTQQQNR</sequence>
<feature type="compositionally biased region" description="Low complexity" evidence="1">
    <location>
        <begin position="645"/>
        <end position="659"/>
    </location>
</feature>
<dbReference type="InterPro" id="IPR041489">
    <property type="entry name" value="PDZ_6"/>
</dbReference>
<dbReference type="PANTHER" id="PTHR46767">
    <property type="entry name" value="LIM DOMAIN ONLY PROTEIN 7"/>
    <property type="match status" value="1"/>
</dbReference>
<dbReference type="Pfam" id="PF17820">
    <property type="entry name" value="PDZ_6"/>
    <property type="match status" value="1"/>
</dbReference>
<dbReference type="PROSITE" id="PS50106">
    <property type="entry name" value="PDZ"/>
    <property type="match status" value="1"/>
</dbReference>
<feature type="region of interest" description="Disordered" evidence="1">
    <location>
        <begin position="1261"/>
        <end position="1285"/>
    </location>
</feature>
<evidence type="ECO:0000313" key="4">
    <source>
        <dbReference type="Proteomes" id="UP001274896"/>
    </source>
</evidence>
<evidence type="ECO:0000313" key="3">
    <source>
        <dbReference type="EMBL" id="KAK3510582.1"/>
    </source>
</evidence>
<keyword evidence="4" id="KW-1185">Reference proteome</keyword>
<evidence type="ECO:0000256" key="1">
    <source>
        <dbReference type="SAM" id="MobiDB-lite"/>
    </source>
</evidence>
<organism evidence="3 4">
    <name type="scientific">Hemibagrus guttatus</name>
    <dbReference type="NCBI Taxonomy" id="175788"/>
    <lineage>
        <taxon>Eukaryota</taxon>
        <taxon>Metazoa</taxon>
        <taxon>Chordata</taxon>
        <taxon>Craniata</taxon>
        <taxon>Vertebrata</taxon>
        <taxon>Euteleostomi</taxon>
        <taxon>Actinopterygii</taxon>
        <taxon>Neopterygii</taxon>
        <taxon>Teleostei</taxon>
        <taxon>Ostariophysi</taxon>
        <taxon>Siluriformes</taxon>
        <taxon>Bagridae</taxon>
        <taxon>Hemibagrus</taxon>
    </lineage>
</organism>
<dbReference type="InterPro" id="IPR001715">
    <property type="entry name" value="CH_dom"/>
</dbReference>